<keyword evidence="3" id="KW-0560">Oxidoreductase</keyword>
<sequence>MSLGRSIHSNKPSMLGTAVSHVTNIASDPLLTGALLYLLTRGPPRLRAKLLAPFQSSGLPVFTNTSAGVARLTKLISVLKLLTSLNVLRRANTALNTLAWSNWTLPWRSNGTAWQFGPQRREVVLITGGSSGFGYEMVKAFAPHAKVVVIDIVAFPDELARLPGVFFYQGDLSDTPALEELCERIKEEHGTVSVLINNAGIGVGKTLLETTNAESQKLFQVNLISHMVLIRAFVPGMLAQRKGHIVTIASMASFVPAPGLIDYCISKVGALYLTEGLRAEALAHYGPAGSSLCTTSIHPSWHATGILASAGKDLLDKHGIVPDPPTRVSEVVLKQVLKGRSGRVCVPRSQERYMGVRGLPRWVQDLVFGLVGRGSGRAGTFRELADEHGKSGGRV</sequence>
<accession>A0A9P4TL18</accession>
<evidence type="ECO:0008006" key="7">
    <source>
        <dbReference type="Google" id="ProtNLM"/>
    </source>
</evidence>
<dbReference type="PROSITE" id="PS00061">
    <property type="entry name" value="ADH_SHORT"/>
    <property type="match status" value="1"/>
</dbReference>
<organism evidence="5 6">
    <name type="scientific">Curvularia kusanoi</name>
    <name type="common">Cochliobolus kusanoi</name>
    <dbReference type="NCBI Taxonomy" id="90978"/>
    <lineage>
        <taxon>Eukaryota</taxon>
        <taxon>Fungi</taxon>
        <taxon>Dikarya</taxon>
        <taxon>Ascomycota</taxon>
        <taxon>Pezizomycotina</taxon>
        <taxon>Dothideomycetes</taxon>
        <taxon>Pleosporomycetidae</taxon>
        <taxon>Pleosporales</taxon>
        <taxon>Pleosporineae</taxon>
        <taxon>Pleosporaceae</taxon>
        <taxon>Curvularia</taxon>
    </lineage>
</organism>
<dbReference type="Pfam" id="PF00106">
    <property type="entry name" value="adh_short"/>
    <property type="match status" value="1"/>
</dbReference>
<evidence type="ECO:0000256" key="4">
    <source>
        <dbReference type="RuleBase" id="RU000363"/>
    </source>
</evidence>
<dbReference type="Gene3D" id="3.40.50.720">
    <property type="entry name" value="NAD(P)-binding Rossmann-like Domain"/>
    <property type="match status" value="1"/>
</dbReference>
<dbReference type="AlphaFoldDB" id="A0A9P4TL18"/>
<dbReference type="PRINTS" id="PR00080">
    <property type="entry name" value="SDRFAMILY"/>
</dbReference>
<gene>
    <name evidence="5" type="ORF">E8E13_008867</name>
</gene>
<keyword evidence="6" id="KW-1185">Reference proteome</keyword>
<dbReference type="OrthoDB" id="10253736at2759"/>
<dbReference type="SUPFAM" id="SSF51735">
    <property type="entry name" value="NAD(P)-binding Rossmann-fold domains"/>
    <property type="match status" value="1"/>
</dbReference>
<dbReference type="Proteomes" id="UP000801428">
    <property type="component" value="Unassembled WGS sequence"/>
</dbReference>
<reference evidence="5" key="1">
    <citation type="submission" date="2019-04" db="EMBL/GenBank/DDBJ databases">
        <title>Sequencing of skin fungus with MAO and IRED activity.</title>
        <authorList>
            <person name="Marsaioli A.J."/>
            <person name="Bonatto J.M.C."/>
            <person name="Reis Junior O."/>
        </authorList>
    </citation>
    <scope>NUCLEOTIDE SEQUENCE</scope>
    <source>
        <strain evidence="5">30M1</strain>
    </source>
</reference>
<evidence type="ECO:0000256" key="3">
    <source>
        <dbReference type="ARBA" id="ARBA00023002"/>
    </source>
</evidence>
<comment type="caution">
    <text evidence="5">The sequence shown here is derived from an EMBL/GenBank/DDBJ whole genome shotgun (WGS) entry which is preliminary data.</text>
</comment>
<dbReference type="PRINTS" id="PR00081">
    <property type="entry name" value="GDHRDH"/>
</dbReference>
<comment type="similarity">
    <text evidence="1 4">Belongs to the short-chain dehydrogenases/reductases (SDR) family.</text>
</comment>
<protein>
    <recommendedName>
        <fullName evidence="7">NAD(P)-binding protein</fullName>
    </recommendedName>
</protein>
<dbReference type="InterPro" id="IPR036291">
    <property type="entry name" value="NAD(P)-bd_dom_sf"/>
</dbReference>
<dbReference type="PANTHER" id="PTHR24322:SF736">
    <property type="entry name" value="RETINOL DEHYDROGENASE 10"/>
    <property type="match status" value="1"/>
</dbReference>
<evidence type="ECO:0000313" key="6">
    <source>
        <dbReference type="Proteomes" id="UP000801428"/>
    </source>
</evidence>
<proteinExistence type="inferred from homology"/>
<dbReference type="InterPro" id="IPR002347">
    <property type="entry name" value="SDR_fam"/>
</dbReference>
<keyword evidence="2" id="KW-0521">NADP</keyword>
<dbReference type="InterPro" id="IPR020904">
    <property type="entry name" value="Sc_DH/Rdtase_CS"/>
</dbReference>
<evidence type="ECO:0000256" key="1">
    <source>
        <dbReference type="ARBA" id="ARBA00006484"/>
    </source>
</evidence>
<evidence type="ECO:0000256" key="2">
    <source>
        <dbReference type="ARBA" id="ARBA00022857"/>
    </source>
</evidence>
<dbReference type="EMBL" id="SWKU01000003">
    <property type="protein sequence ID" value="KAF3008658.1"/>
    <property type="molecule type" value="Genomic_DNA"/>
</dbReference>
<dbReference type="GO" id="GO:0016616">
    <property type="term" value="F:oxidoreductase activity, acting on the CH-OH group of donors, NAD or NADP as acceptor"/>
    <property type="evidence" value="ECO:0007669"/>
    <property type="project" value="TreeGrafter"/>
</dbReference>
<dbReference type="PANTHER" id="PTHR24322">
    <property type="entry name" value="PKSB"/>
    <property type="match status" value="1"/>
</dbReference>
<name>A0A9P4TL18_CURKU</name>
<evidence type="ECO:0000313" key="5">
    <source>
        <dbReference type="EMBL" id="KAF3008658.1"/>
    </source>
</evidence>